<dbReference type="InterPro" id="IPR020806">
    <property type="entry name" value="PKS_PP-bd"/>
</dbReference>
<dbReference type="PROSITE" id="PS50075">
    <property type="entry name" value="CARRIER"/>
    <property type="match status" value="1"/>
</dbReference>
<dbReference type="SMART" id="SM00823">
    <property type="entry name" value="PKS_PP"/>
    <property type="match status" value="1"/>
</dbReference>
<dbReference type="GO" id="GO:0003824">
    <property type="term" value="F:catalytic activity"/>
    <property type="evidence" value="ECO:0007669"/>
    <property type="project" value="InterPro"/>
</dbReference>
<proteinExistence type="predicted"/>
<dbReference type="GO" id="GO:0005737">
    <property type="term" value="C:cytoplasm"/>
    <property type="evidence" value="ECO:0007669"/>
    <property type="project" value="TreeGrafter"/>
</dbReference>
<keyword evidence="3" id="KW-0597">Phosphoprotein</keyword>
<evidence type="ECO:0000313" key="6">
    <source>
        <dbReference type="EMBL" id="QEU73769.1"/>
    </source>
</evidence>
<evidence type="ECO:0000259" key="5">
    <source>
        <dbReference type="PROSITE" id="PS50075"/>
    </source>
</evidence>
<dbReference type="InterPro" id="IPR023213">
    <property type="entry name" value="CAT-like_dom_sf"/>
</dbReference>
<gene>
    <name evidence="6" type="ORF">CP967_18810</name>
</gene>
<dbReference type="Pfam" id="PF00550">
    <property type="entry name" value="PP-binding"/>
    <property type="match status" value="1"/>
</dbReference>
<evidence type="ECO:0000256" key="3">
    <source>
        <dbReference type="ARBA" id="ARBA00022553"/>
    </source>
</evidence>
<organism evidence="6 7">
    <name type="scientific">Streptomyces nitrosporeus</name>
    <dbReference type="NCBI Taxonomy" id="28894"/>
    <lineage>
        <taxon>Bacteria</taxon>
        <taxon>Bacillati</taxon>
        <taxon>Actinomycetota</taxon>
        <taxon>Actinomycetes</taxon>
        <taxon>Kitasatosporales</taxon>
        <taxon>Streptomycetaceae</taxon>
        <taxon>Streptomyces</taxon>
    </lineage>
</organism>
<dbReference type="EMBL" id="CP023702">
    <property type="protein sequence ID" value="QEU73769.1"/>
    <property type="molecule type" value="Genomic_DNA"/>
</dbReference>
<dbReference type="GO" id="GO:0031177">
    <property type="term" value="F:phosphopantetheine binding"/>
    <property type="evidence" value="ECO:0007669"/>
    <property type="project" value="InterPro"/>
</dbReference>
<name>A0A5J6FBC2_9ACTN</name>
<comment type="cofactor">
    <cofactor evidence="1">
        <name>pantetheine 4'-phosphate</name>
        <dbReference type="ChEBI" id="CHEBI:47942"/>
    </cofactor>
</comment>
<evidence type="ECO:0000313" key="7">
    <source>
        <dbReference type="Proteomes" id="UP000326178"/>
    </source>
</evidence>
<dbReference type="Gene3D" id="3.30.559.30">
    <property type="entry name" value="Nonribosomal peptide synthetase, condensation domain"/>
    <property type="match status" value="1"/>
</dbReference>
<dbReference type="OrthoDB" id="3931141at2"/>
<keyword evidence="2" id="KW-0596">Phosphopantetheine</keyword>
<dbReference type="InterPro" id="IPR036736">
    <property type="entry name" value="ACP-like_sf"/>
</dbReference>
<dbReference type="SUPFAM" id="SSF47336">
    <property type="entry name" value="ACP-like"/>
    <property type="match status" value="1"/>
</dbReference>
<sequence length="534" mass="57697">MQQGLWVLDRDELLKPTQLVPSVIEFTGPVDHPVLVDAVRRALGRHPSLRARFRLDVKRRRVEYSTHGAPADAGFLDAAAEGWTAAEVDRLVSALCSTPFDLATEAPARAEVIRLDTERTLLVLTSHHIVFDGLSRTMLLEEIFTLYRAALAGVEPELSSPPHPASVVAEPSEEETAAQVQEVVERLRGAPTGVHLPFVRASEETSLVGASAATRLDPGTTAKVLAVAAQEGCTTFMLGVALLAAALARGSTQRDFLIAFAWPGRDRPEAADVIGMFITTVVLRVSLDGSTTWRELLRNARTGSMEAFMDSDVPLDAISAELNPKRNALWPPLTPVLLNLDDAPHTPELAPGTTGRLRPLDPLYIKYDLAVFVRVEESTEGRRLELSLDHPVDITDPSAVPAFLSDLRRSAVDLATSPEEPVLEQPVHAIDLDDPAERLDLVRSIWQEVLETDEVDDDVSFFESGGDSLLLVVLVEKLSQASGRMLRTVDLFRSATVSGQADLLAAPAEVPAPAGGAGALDAARHRRTAGEAAR</sequence>
<dbReference type="Gene3D" id="1.10.1200.10">
    <property type="entry name" value="ACP-like"/>
    <property type="match status" value="1"/>
</dbReference>
<protein>
    <submittedName>
        <fullName evidence="6">Condensation protein</fullName>
    </submittedName>
</protein>
<dbReference type="InterPro" id="IPR001242">
    <property type="entry name" value="Condensation_dom"/>
</dbReference>
<reference evidence="6 7" key="1">
    <citation type="submission" date="2017-09" db="EMBL/GenBank/DDBJ databases">
        <authorList>
            <person name="Lee N."/>
            <person name="Cho B.-K."/>
        </authorList>
    </citation>
    <scope>NUCLEOTIDE SEQUENCE [LARGE SCALE GENOMIC DNA]</scope>
    <source>
        <strain evidence="6 7">ATCC 12769</strain>
    </source>
</reference>
<accession>A0A5J6FBC2</accession>
<evidence type="ECO:0000256" key="4">
    <source>
        <dbReference type="SAM" id="MobiDB-lite"/>
    </source>
</evidence>
<dbReference type="Pfam" id="PF00668">
    <property type="entry name" value="Condensation"/>
    <property type="match status" value="1"/>
</dbReference>
<dbReference type="InterPro" id="IPR009081">
    <property type="entry name" value="PP-bd_ACP"/>
</dbReference>
<keyword evidence="7" id="KW-1185">Reference proteome</keyword>
<dbReference type="Proteomes" id="UP000326178">
    <property type="component" value="Chromosome"/>
</dbReference>
<dbReference type="GO" id="GO:0043041">
    <property type="term" value="P:amino acid activation for nonribosomal peptide biosynthetic process"/>
    <property type="evidence" value="ECO:0007669"/>
    <property type="project" value="TreeGrafter"/>
</dbReference>
<dbReference type="GO" id="GO:0008610">
    <property type="term" value="P:lipid biosynthetic process"/>
    <property type="evidence" value="ECO:0007669"/>
    <property type="project" value="UniProtKB-ARBA"/>
</dbReference>
<dbReference type="SUPFAM" id="SSF52777">
    <property type="entry name" value="CoA-dependent acyltransferases"/>
    <property type="match status" value="2"/>
</dbReference>
<evidence type="ECO:0000256" key="2">
    <source>
        <dbReference type="ARBA" id="ARBA00022450"/>
    </source>
</evidence>
<dbReference type="PANTHER" id="PTHR45527">
    <property type="entry name" value="NONRIBOSOMAL PEPTIDE SYNTHETASE"/>
    <property type="match status" value="1"/>
</dbReference>
<dbReference type="AlphaFoldDB" id="A0A5J6FBC2"/>
<dbReference type="Gene3D" id="3.30.559.10">
    <property type="entry name" value="Chloramphenicol acetyltransferase-like domain"/>
    <property type="match status" value="1"/>
</dbReference>
<dbReference type="GO" id="GO:0017000">
    <property type="term" value="P:antibiotic biosynthetic process"/>
    <property type="evidence" value="ECO:0007669"/>
    <property type="project" value="UniProtKB-ARBA"/>
</dbReference>
<dbReference type="PANTHER" id="PTHR45527:SF1">
    <property type="entry name" value="FATTY ACID SYNTHASE"/>
    <property type="match status" value="1"/>
</dbReference>
<feature type="region of interest" description="Disordered" evidence="4">
    <location>
        <begin position="513"/>
        <end position="534"/>
    </location>
</feature>
<dbReference type="GO" id="GO:0044550">
    <property type="term" value="P:secondary metabolite biosynthetic process"/>
    <property type="evidence" value="ECO:0007669"/>
    <property type="project" value="TreeGrafter"/>
</dbReference>
<feature type="domain" description="Carrier" evidence="5">
    <location>
        <begin position="433"/>
        <end position="508"/>
    </location>
</feature>
<evidence type="ECO:0000256" key="1">
    <source>
        <dbReference type="ARBA" id="ARBA00001957"/>
    </source>
</evidence>
<dbReference type="KEGG" id="snk:CP967_18810"/>